<dbReference type="InterPro" id="IPR000725">
    <property type="entry name" value="Olfact_rcpt"/>
</dbReference>
<keyword evidence="9 11" id="KW-0675">Receptor</keyword>
<keyword evidence="15" id="KW-1185">Reference proteome</keyword>
<keyword evidence="10 11" id="KW-0807">Transducer</keyword>
<dbReference type="GO" id="GO:0004984">
    <property type="term" value="F:olfactory receptor activity"/>
    <property type="evidence" value="ECO:0007669"/>
    <property type="project" value="InterPro"/>
</dbReference>
<keyword evidence="2 12" id="KW-1003">Cell membrane</keyword>
<evidence type="ECO:0000313" key="14">
    <source>
        <dbReference type="EMBL" id="NXY14711.1"/>
    </source>
</evidence>
<keyword evidence="3 12" id="KW-0716">Sensory transduction</keyword>
<evidence type="ECO:0000313" key="15">
    <source>
        <dbReference type="Proteomes" id="UP000658642"/>
    </source>
</evidence>
<evidence type="ECO:0000259" key="13">
    <source>
        <dbReference type="PROSITE" id="PS50262"/>
    </source>
</evidence>
<feature type="transmembrane region" description="Helical" evidence="12">
    <location>
        <begin position="60"/>
        <end position="77"/>
    </location>
</feature>
<keyword evidence="7 11" id="KW-0297">G-protein coupled receptor</keyword>
<evidence type="ECO:0000256" key="3">
    <source>
        <dbReference type="ARBA" id="ARBA00022606"/>
    </source>
</evidence>
<dbReference type="Proteomes" id="UP000658642">
    <property type="component" value="Unassembled WGS sequence"/>
</dbReference>
<feature type="transmembrane region" description="Helical" evidence="12">
    <location>
        <begin position="238"/>
        <end position="261"/>
    </location>
</feature>
<dbReference type="InterPro" id="IPR050516">
    <property type="entry name" value="Olfactory_GPCR"/>
</dbReference>
<dbReference type="AlphaFoldDB" id="A0A852NRF2"/>
<comment type="similarity">
    <text evidence="11">Belongs to the G-protein coupled receptor 1 family.</text>
</comment>
<evidence type="ECO:0000256" key="2">
    <source>
        <dbReference type="ARBA" id="ARBA00022475"/>
    </source>
</evidence>
<evidence type="ECO:0000256" key="10">
    <source>
        <dbReference type="ARBA" id="ARBA00023224"/>
    </source>
</evidence>
<keyword evidence="4 11" id="KW-0812">Transmembrane</keyword>
<evidence type="ECO:0000256" key="4">
    <source>
        <dbReference type="ARBA" id="ARBA00022692"/>
    </source>
</evidence>
<keyword evidence="6 12" id="KW-1133">Transmembrane helix</keyword>
<dbReference type="PRINTS" id="PR00237">
    <property type="entry name" value="GPCRRHODOPSN"/>
</dbReference>
<dbReference type="Gene3D" id="1.20.1070.10">
    <property type="entry name" value="Rhodopsin 7-helix transmembrane proteins"/>
    <property type="match status" value="1"/>
</dbReference>
<gene>
    <name evidence="14" type="primary">Or6y1</name>
    <name evidence="14" type="ORF">ATRCLA_R10473</name>
</gene>
<feature type="domain" description="G-protein coupled receptors family 1 profile" evidence="13">
    <location>
        <begin position="41"/>
        <end position="290"/>
    </location>
</feature>
<dbReference type="PANTHER" id="PTHR26452">
    <property type="entry name" value="OLFACTORY RECEPTOR"/>
    <property type="match status" value="1"/>
</dbReference>
<evidence type="ECO:0000256" key="6">
    <source>
        <dbReference type="ARBA" id="ARBA00022989"/>
    </source>
</evidence>
<feature type="transmembrane region" description="Helical" evidence="12">
    <location>
        <begin position="26"/>
        <end position="48"/>
    </location>
</feature>
<keyword evidence="5 12" id="KW-0552">Olfaction</keyword>
<evidence type="ECO:0000256" key="11">
    <source>
        <dbReference type="RuleBase" id="RU000688"/>
    </source>
</evidence>
<keyword evidence="8 12" id="KW-0472">Membrane</keyword>
<comment type="caution">
    <text evidence="14">The sequence shown here is derived from an EMBL/GenBank/DDBJ whole genome shotgun (WGS) entry which is preliminary data.</text>
</comment>
<dbReference type="GO" id="GO:0004930">
    <property type="term" value="F:G protein-coupled receptor activity"/>
    <property type="evidence" value="ECO:0007669"/>
    <property type="project" value="UniProtKB-KW"/>
</dbReference>
<dbReference type="FunFam" id="1.20.1070.10:FF:000001">
    <property type="entry name" value="Olfactory receptor"/>
    <property type="match status" value="1"/>
</dbReference>
<feature type="transmembrane region" description="Helical" evidence="12">
    <location>
        <begin position="200"/>
        <end position="226"/>
    </location>
</feature>
<dbReference type="SUPFAM" id="SSF81321">
    <property type="entry name" value="Family A G protein-coupled receptor-like"/>
    <property type="match status" value="1"/>
</dbReference>
<dbReference type="InterPro" id="IPR017452">
    <property type="entry name" value="GPCR_Rhodpsn_7TM"/>
</dbReference>
<dbReference type="InterPro" id="IPR000276">
    <property type="entry name" value="GPCR_Rhodpsn"/>
</dbReference>
<proteinExistence type="inferred from homology"/>
<dbReference type="PROSITE" id="PS00237">
    <property type="entry name" value="G_PROTEIN_RECEP_F1_1"/>
    <property type="match status" value="1"/>
</dbReference>
<feature type="transmembrane region" description="Helical" evidence="12">
    <location>
        <begin position="140"/>
        <end position="158"/>
    </location>
</feature>
<evidence type="ECO:0000256" key="9">
    <source>
        <dbReference type="ARBA" id="ARBA00023170"/>
    </source>
</evidence>
<evidence type="ECO:0000256" key="12">
    <source>
        <dbReference type="RuleBase" id="RU363047"/>
    </source>
</evidence>
<feature type="transmembrane region" description="Helical" evidence="12">
    <location>
        <begin position="273"/>
        <end position="292"/>
    </location>
</feature>
<dbReference type="GO" id="GO:0005886">
    <property type="term" value="C:plasma membrane"/>
    <property type="evidence" value="ECO:0007669"/>
    <property type="project" value="UniProtKB-SubCell"/>
</dbReference>
<evidence type="ECO:0000256" key="8">
    <source>
        <dbReference type="ARBA" id="ARBA00023136"/>
    </source>
</evidence>
<sequence>MGERNETRVRYFILLGFPASAELQPLLFSTLLLAYLLTVLENFLIILIIRNNHSLQKPMYFFLGNLSFLEIWYVSVIEPKMVIDVLSRDKHISFQGCMTQLYFFVTFVCTEYILLAVMAYDRFVAICKPLRYSLIMNHQFCGQLIAGCWMCGLTTSSIKLSFIAQLSFCDVDRINHYFCDISPLLNISCSDSSLAELVDFILALMVIMVPLCAVVTSYICIMFTVLKIPSSQGRQKAFSTCSSHLTVVILFYSTTLFTYAHPKLMYTYRANKLVSVLYTVVVPLLNPLIYCLRNKEVRFAVTKTFTCRRHTKEINERVLEKGL</sequence>
<evidence type="ECO:0000256" key="1">
    <source>
        <dbReference type="ARBA" id="ARBA00004651"/>
    </source>
</evidence>
<protein>
    <recommendedName>
        <fullName evidence="12">Olfactory receptor</fullName>
    </recommendedName>
</protein>
<dbReference type="EMBL" id="WBMZ01002475">
    <property type="protein sequence ID" value="NXY14711.1"/>
    <property type="molecule type" value="Genomic_DNA"/>
</dbReference>
<dbReference type="OrthoDB" id="9447100at2759"/>
<feature type="non-terminal residue" evidence="14">
    <location>
        <position position="323"/>
    </location>
</feature>
<feature type="non-terminal residue" evidence="14">
    <location>
        <position position="1"/>
    </location>
</feature>
<dbReference type="CDD" id="cd15224">
    <property type="entry name" value="7tmA_OR6B-like"/>
    <property type="match status" value="1"/>
</dbReference>
<dbReference type="Pfam" id="PF13853">
    <property type="entry name" value="7tm_4"/>
    <property type="match status" value="1"/>
</dbReference>
<feature type="transmembrane region" description="Helical" evidence="12">
    <location>
        <begin position="101"/>
        <end position="120"/>
    </location>
</feature>
<dbReference type="PROSITE" id="PS50262">
    <property type="entry name" value="G_PROTEIN_RECEP_F1_2"/>
    <property type="match status" value="1"/>
</dbReference>
<accession>A0A852NRF2</accession>
<name>A0A852NRF2_9PASS</name>
<evidence type="ECO:0000256" key="5">
    <source>
        <dbReference type="ARBA" id="ARBA00022725"/>
    </source>
</evidence>
<comment type="subcellular location">
    <subcellularLocation>
        <location evidence="1 12">Cell membrane</location>
        <topology evidence="1 12">Multi-pass membrane protein</topology>
    </subcellularLocation>
</comment>
<organism evidence="14 15">
    <name type="scientific">Atrichornis clamosus</name>
    <dbReference type="NCBI Taxonomy" id="449594"/>
    <lineage>
        <taxon>Eukaryota</taxon>
        <taxon>Metazoa</taxon>
        <taxon>Chordata</taxon>
        <taxon>Craniata</taxon>
        <taxon>Vertebrata</taxon>
        <taxon>Euteleostomi</taxon>
        <taxon>Archelosauria</taxon>
        <taxon>Archosauria</taxon>
        <taxon>Dinosauria</taxon>
        <taxon>Saurischia</taxon>
        <taxon>Theropoda</taxon>
        <taxon>Coelurosauria</taxon>
        <taxon>Aves</taxon>
        <taxon>Neognathae</taxon>
        <taxon>Neoaves</taxon>
        <taxon>Telluraves</taxon>
        <taxon>Australaves</taxon>
        <taxon>Passeriformes</taxon>
        <taxon>Menuridae</taxon>
        <taxon>Atrichornis</taxon>
    </lineage>
</organism>
<reference evidence="14" key="1">
    <citation type="submission" date="2020-02" db="EMBL/GenBank/DDBJ databases">
        <title>Bird 10,000 Genomes (B10K) Project - Family phase.</title>
        <authorList>
            <person name="Zhang G."/>
        </authorList>
    </citation>
    <scope>NUCLEOTIDE SEQUENCE</scope>
    <source>
        <strain evidence="14">B10K-DU-029-61</strain>
        <tissue evidence="14">Blood</tissue>
    </source>
</reference>
<evidence type="ECO:0000256" key="7">
    <source>
        <dbReference type="ARBA" id="ARBA00023040"/>
    </source>
</evidence>
<dbReference type="PRINTS" id="PR00245">
    <property type="entry name" value="OLFACTORYR"/>
</dbReference>